<proteinExistence type="predicted"/>
<dbReference type="OrthoDB" id="5124200at2"/>
<dbReference type="AlphaFoldDB" id="A0A546X3M2"/>
<dbReference type="RefSeq" id="WP_142843510.1">
    <property type="nucleotide sequence ID" value="NZ_SGNY01000013.1"/>
</dbReference>
<gene>
    <name evidence="2" type="ORF">EXN68_26110</name>
</gene>
<feature type="domain" description="DUF7007" evidence="1">
    <location>
        <begin position="104"/>
        <end position="216"/>
    </location>
</feature>
<name>A0A546X3M2_RHIRH</name>
<dbReference type="EMBL" id="SGNY01000013">
    <property type="protein sequence ID" value="TRA95330.1"/>
    <property type="molecule type" value="Genomic_DNA"/>
</dbReference>
<sequence length="295" mass="32896">MKSIIPDETDTPEFSGVQFARNAEDFPVARIDDITLAMLPFADGGGFLASAWRVSRPLTALKRGDFYGHEGRLANEEAFRDRVLETAQHRRELSALTRVQKRTACSTPWGTSQMATVYGEGVTAHVTAGHGGFQLSTERNLRIHPALRKACRWYEEDAEWAIVALTFPDLFTTYEHRIACDTIRNTWPDAWETIHGCVLDPAESWTKARRLFDESHVGDWVVISAILSSHHDGMTEVIATLGGKRTLDAAERRYLVPSPDYGTRSPFGFVIDEALHQLYDGPSSFIGGDARRATA</sequence>
<comment type="caution">
    <text evidence="2">The sequence shown here is derived from an EMBL/GenBank/DDBJ whole genome shotgun (WGS) entry which is preliminary data.</text>
</comment>
<dbReference type="InterPro" id="IPR054276">
    <property type="entry name" value="DUF7007"/>
</dbReference>
<evidence type="ECO:0000313" key="2">
    <source>
        <dbReference type="EMBL" id="TRA95330.1"/>
    </source>
</evidence>
<accession>A0A546X3M2</accession>
<protein>
    <recommendedName>
        <fullName evidence="1">DUF7007 domain-containing protein</fullName>
    </recommendedName>
</protein>
<organism evidence="2 3">
    <name type="scientific">Rhizobium rhizogenes</name>
    <name type="common">Agrobacterium rhizogenes</name>
    <dbReference type="NCBI Taxonomy" id="359"/>
    <lineage>
        <taxon>Bacteria</taxon>
        <taxon>Pseudomonadati</taxon>
        <taxon>Pseudomonadota</taxon>
        <taxon>Alphaproteobacteria</taxon>
        <taxon>Hyphomicrobiales</taxon>
        <taxon>Rhizobiaceae</taxon>
        <taxon>Rhizobium/Agrobacterium group</taxon>
        <taxon>Rhizobium</taxon>
    </lineage>
</organism>
<evidence type="ECO:0000313" key="3">
    <source>
        <dbReference type="Proteomes" id="UP000315434"/>
    </source>
</evidence>
<evidence type="ECO:0000259" key="1">
    <source>
        <dbReference type="Pfam" id="PF22653"/>
    </source>
</evidence>
<reference evidence="2 3" key="1">
    <citation type="journal article" date="2019" name="Appl. Microbiol. Biotechnol.">
        <title>Differential efficiency of wild type rhizogenic strains for rol gene transformation of plants.</title>
        <authorList>
            <person name="Desmet S."/>
            <person name="De Keyser E."/>
            <person name="Van Vaerenbergh J."/>
            <person name="Baeyen S."/>
            <person name="Van Huylenbroeck J."/>
            <person name="Geelen D."/>
            <person name="Dhooghe E."/>
        </authorList>
    </citation>
    <scope>NUCLEOTIDE SEQUENCE [LARGE SCALE GENOMIC DNA]</scope>
    <source>
        <strain evidence="2 3">GBBC3284</strain>
    </source>
</reference>
<dbReference type="Pfam" id="PF22653">
    <property type="entry name" value="DUF7007"/>
    <property type="match status" value="1"/>
</dbReference>
<dbReference type="Proteomes" id="UP000315434">
    <property type="component" value="Unassembled WGS sequence"/>
</dbReference>